<organism evidence="2 3">
    <name type="scientific">Mytilus galloprovincialis</name>
    <name type="common">Mediterranean mussel</name>
    <dbReference type="NCBI Taxonomy" id="29158"/>
    <lineage>
        <taxon>Eukaryota</taxon>
        <taxon>Metazoa</taxon>
        <taxon>Spiralia</taxon>
        <taxon>Lophotrochozoa</taxon>
        <taxon>Mollusca</taxon>
        <taxon>Bivalvia</taxon>
        <taxon>Autobranchia</taxon>
        <taxon>Pteriomorphia</taxon>
        <taxon>Mytilida</taxon>
        <taxon>Mytiloidea</taxon>
        <taxon>Mytilidae</taxon>
        <taxon>Mytilinae</taxon>
        <taxon>Mytilus</taxon>
    </lineage>
</organism>
<keyword evidence="3" id="KW-1185">Reference proteome</keyword>
<dbReference type="AlphaFoldDB" id="A0A8B6FQ70"/>
<evidence type="ECO:0000313" key="2">
    <source>
        <dbReference type="EMBL" id="VDI52924.1"/>
    </source>
</evidence>
<dbReference type="Proteomes" id="UP000596742">
    <property type="component" value="Unassembled WGS sequence"/>
</dbReference>
<dbReference type="InterPro" id="IPR036869">
    <property type="entry name" value="J_dom_sf"/>
</dbReference>
<dbReference type="InterPro" id="IPR001623">
    <property type="entry name" value="DnaJ_domain"/>
</dbReference>
<comment type="caution">
    <text evidence="2">The sequence shown here is derived from an EMBL/GenBank/DDBJ whole genome shotgun (WGS) entry which is preliminary data.</text>
</comment>
<dbReference type="SUPFAM" id="SSF46565">
    <property type="entry name" value="Chaperone J-domain"/>
    <property type="match status" value="1"/>
</dbReference>
<dbReference type="PROSITE" id="PS50076">
    <property type="entry name" value="DNAJ_2"/>
    <property type="match status" value="1"/>
</dbReference>
<evidence type="ECO:0000313" key="3">
    <source>
        <dbReference type="Proteomes" id="UP000596742"/>
    </source>
</evidence>
<dbReference type="OrthoDB" id="6142417at2759"/>
<evidence type="ECO:0000259" key="1">
    <source>
        <dbReference type="PROSITE" id="PS50076"/>
    </source>
</evidence>
<dbReference type="Gene3D" id="1.10.287.110">
    <property type="entry name" value="DnaJ domain"/>
    <property type="match status" value="1"/>
</dbReference>
<name>A0A8B6FQ70_MYTGA</name>
<sequence length="233" mass="25592">MYIEVDNREVVTASDLWNYEYERIRCIRKLNLINEASLDKGRNLYEILRLNITDVRNLEKDNQDESIKNAYLREICRWHTQIAGEHGDNEMAHEVMVAYDILGDRAKRAKYHNRADIATDGFQSLNGNQCFLRNVKMNIKNAFFSILGLSLGALSAGAASPAVAAVSGIYGAAYVTGDLQCLSKVFARESIEEGCDRDKHMENLILGCLAGAVTGGASLGITAKIAGIGSSAL</sequence>
<gene>
    <name evidence="2" type="ORF">MGAL_10B080461</name>
</gene>
<accession>A0A8B6FQ70</accession>
<dbReference type="EMBL" id="UYJE01007246">
    <property type="protein sequence ID" value="VDI52924.1"/>
    <property type="molecule type" value="Genomic_DNA"/>
</dbReference>
<reference evidence="2" key="1">
    <citation type="submission" date="2018-11" db="EMBL/GenBank/DDBJ databases">
        <authorList>
            <person name="Alioto T."/>
            <person name="Alioto T."/>
        </authorList>
    </citation>
    <scope>NUCLEOTIDE SEQUENCE</scope>
</reference>
<feature type="domain" description="J" evidence="1">
    <location>
        <begin position="43"/>
        <end position="115"/>
    </location>
</feature>
<protein>
    <recommendedName>
        <fullName evidence="1">J domain-containing protein</fullName>
    </recommendedName>
</protein>
<proteinExistence type="predicted"/>